<feature type="domain" description="HTH arsR-type" evidence="1">
    <location>
        <begin position="5"/>
        <end position="86"/>
    </location>
</feature>
<evidence type="ECO:0000259" key="1">
    <source>
        <dbReference type="SMART" id="SM00418"/>
    </source>
</evidence>
<dbReference type="Gene3D" id="1.10.10.10">
    <property type="entry name" value="Winged helix-like DNA-binding domain superfamily/Winged helix DNA-binding domain"/>
    <property type="match status" value="1"/>
</dbReference>
<reference evidence="2" key="1">
    <citation type="submission" date="2023-03" db="EMBL/GenBank/DDBJ databases">
        <title>Actinorhabdospora filicis NBRC 111898.</title>
        <authorList>
            <person name="Ichikawa N."/>
            <person name="Sato H."/>
            <person name="Tonouchi N."/>
        </authorList>
    </citation>
    <scope>NUCLEOTIDE SEQUENCE</scope>
    <source>
        <strain evidence="2">NBRC 111898</strain>
    </source>
</reference>
<dbReference type="EMBL" id="BSTX01000001">
    <property type="protein sequence ID" value="GLZ76188.1"/>
    <property type="molecule type" value="Genomic_DNA"/>
</dbReference>
<dbReference type="InterPro" id="IPR011991">
    <property type="entry name" value="ArsR-like_HTH"/>
</dbReference>
<name>A0A9W6SH57_9ACTN</name>
<sequence>MATSPKLRALAHPVRLRMLSLMWAEPMSAAELARVLGIGHGLATQHLRVLDKTGYVELVEVRAKRGGRERLFKAVHGLPLSEQAAEGGLPLLVESLANAARARVPAHTTGRPLLAVDGELWLEPEVWKEVYDSLVTAIGRIHESAVPAHTPGAERVSVTAIAFAMKDEAASASGAVSSRTTAPPAAS</sequence>
<dbReference type="SMART" id="SM00418">
    <property type="entry name" value="HTH_ARSR"/>
    <property type="match status" value="1"/>
</dbReference>
<proteinExistence type="predicted"/>
<dbReference type="CDD" id="cd00090">
    <property type="entry name" value="HTH_ARSR"/>
    <property type="match status" value="1"/>
</dbReference>
<dbReference type="InterPro" id="IPR036390">
    <property type="entry name" value="WH_DNA-bd_sf"/>
</dbReference>
<dbReference type="SUPFAM" id="SSF46785">
    <property type="entry name" value="Winged helix' DNA-binding domain"/>
    <property type="match status" value="1"/>
</dbReference>
<dbReference type="InterPro" id="IPR036388">
    <property type="entry name" value="WH-like_DNA-bd_sf"/>
</dbReference>
<evidence type="ECO:0000313" key="3">
    <source>
        <dbReference type="Proteomes" id="UP001165079"/>
    </source>
</evidence>
<organism evidence="2 3">
    <name type="scientific">Actinorhabdospora filicis</name>
    <dbReference type="NCBI Taxonomy" id="1785913"/>
    <lineage>
        <taxon>Bacteria</taxon>
        <taxon>Bacillati</taxon>
        <taxon>Actinomycetota</taxon>
        <taxon>Actinomycetes</taxon>
        <taxon>Micromonosporales</taxon>
        <taxon>Micromonosporaceae</taxon>
        <taxon>Actinorhabdospora</taxon>
    </lineage>
</organism>
<protein>
    <recommendedName>
        <fullName evidence="1">HTH arsR-type domain-containing protein</fullName>
    </recommendedName>
</protein>
<evidence type="ECO:0000313" key="2">
    <source>
        <dbReference type="EMBL" id="GLZ76188.1"/>
    </source>
</evidence>
<dbReference type="AlphaFoldDB" id="A0A9W6SH57"/>
<dbReference type="Pfam" id="PF12840">
    <property type="entry name" value="HTH_20"/>
    <property type="match status" value="1"/>
</dbReference>
<dbReference type="InterPro" id="IPR001845">
    <property type="entry name" value="HTH_ArsR_DNA-bd_dom"/>
</dbReference>
<keyword evidence="3" id="KW-1185">Reference proteome</keyword>
<dbReference type="GO" id="GO:0003700">
    <property type="term" value="F:DNA-binding transcription factor activity"/>
    <property type="evidence" value="ECO:0007669"/>
    <property type="project" value="InterPro"/>
</dbReference>
<dbReference type="Proteomes" id="UP001165079">
    <property type="component" value="Unassembled WGS sequence"/>
</dbReference>
<accession>A0A9W6SH57</accession>
<comment type="caution">
    <text evidence="2">The sequence shown here is derived from an EMBL/GenBank/DDBJ whole genome shotgun (WGS) entry which is preliminary data.</text>
</comment>
<gene>
    <name evidence="2" type="ORF">Afil01_09950</name>
</gene>
<dbReference type="RefSeq" id="WP_285661371.1">
    <property type="nucleotide sequence ID" value="NZ_BSTX01000001.1"/>
</dbReference>